<feature type="domain" description="TY-Chap N-terminal" evidence="1">
    <location>
        <begin position="24"/>
        <end position="119"/>
    </location>
</feature>
<proteinExistence type="predicted"/>
<sequence>MQELPDYFDELIKVLETYIAHKADHFTLQTYGGQYINGPYVQALQEHDNVLLIEAISNEFLEPPLTEPGQQAMLFMGWRFYPERYLPNYAQFIDQSQVSPREIAITMAQALHFAYGVDDTYSFEIAPHLDAAKSLIERLGISHG</sequence>
<dbReference type="EMBL" id="CAFAAA010000002">
    <property type="protein sequence ID" value="CAB4773082.1"/>
    <property type="molecule type" value="Genomic_DNA"/>
</dbReference>
<dbReference type="AlphaFoldDB" id="A0A6J7B1F9"/>
<evidence type="ECO:0000313" key="2">
    <source>
        <dbReference type="EMBL" id="CAB4773082.1"/>
    </source>
</evidence>
<organism evidence="3">
    <name type="scientific">freshwater metagenome</name>
    <dbReference type="NCBI Taxonomy" id="449393"/>
    <lineage>
        <taxon>unclassified sequences</taxon>
        <taxon>metagenomes</taxon>
        <taxon>ecological metagenomes</taxon>
    </lineage>
</organism>
<dbReference type="Pfam" id="PF22552">
    <property type="entry name" value="TY-Chap3"/>
    <property type="match status" value="1"/>
</dbReference>
<gene>
    <name evidence="2" type="ORF">UFOPK2942_00198</name>
    <name evidence="3" type="ORF">UFOPK3232_01023</name>
</gene>
<accession>A0A6J7B1F9</accession>
<dbReference type="InterPro" id="IPR054344">
    <property type="entry name" value="TY-Chap_N"/>
</dbReference>
<reference evidence="3" key="1">
    <citation type="submission" date="2020-05" db="EMBL/GenBank/DDBJ databases">
        <authorList>
            <person name="Chiriac C."/>
            <person name="Salcher M."/>
            <person name="Ghai R."/>
            <person name="Kavagutti S V."/>
        </authorList>
    </citation>
    <scope>NUCLEOTIDE SEQUENCE</scope>
</reference>
<evidence type="ECO:0000313" key="3">
    <source>
        <dbReference type="EMBL" id="CAB4838885.1"/>
    </source>
</evidence>
<evidence type="ECO:0000259" key="1">
    <source>
        <dbReference type="Pfam" id="PF22552"/>
    </source>
</evidence>
<protein>
    <submittedName>
        <fullName evidence="3">Unannotated protein</fullName>
    </submittedName>
</protein>
<dbReference type="EMBL" id="CAFARE010000041">
    <property type="protein sequence ID" value="CAB4838885.1"/>
    <property type="molecule type" value="Genomic_DNA"/>
</dbReference>
<name>A0A6J7B1F9_9ZZZZ</name>